<dbReference type="InterPro" id="IPR014911">
    <property type="entry name" value="PilS_N"/>
</dbReference>
<dbReference type="Pfam" id="PF08805">
    <property type="entry name" value="PilS"/>
    <property type="match status" value="1"/>
</dbReference>
<keyword evidence="1" id="KW-1133">Transmembrane helix</keyword>
<accession>A0AB74UX80</accession>
<feature type="domain" description="Type 4 secretion system PilS N-terminal" evidence="2">
    <location>
        <begin position="48"/>
        <end position="177"/>
    </location>
</feature>
<gene>
    <name evidence="3" type="ORF">ACFYG5_02105</name>
</gene>
<keyword evidence="1" id="KW-0472">Membrane</keyword>
<organism evidence="3">
    <name type="scientific">Rhodanobacter sp. FW102-FHT14D07</name>
    <dbReference type="NCBI Taxonomy" id="3351462"/>
    <lineage>
        <taxon>Bacteria</taxon>
        <taxon>Pseudomonadati</taxon>
        <taxon>Pseudomonadota</taxon>
        <taxon>Gammaproteobacteria</taxon>
        <taxon>Lysobacterales</taxon>
        <taxon>Rhodanobacteraceae</taxon>
        <taxon>Rhodanobacter</taxon>
    </lineage>
</organism>
<proteinExistence type="predicted"/>
<dbReference type="RefSeq" id="WP_395119852.1">
    <property type="nucleotide sequence ID" value="NZ_CP170721.1"/>
</dbReference>
<feature type="transmembrane region" description="Helical" evidence="1">
    <location>
        <begin position="17"/>
        <end position="40"/>
    </location>
</feature>
<reference evidence="3" key="1">
    <citation type="submission" date="2024-10" db="EMBL/GenBank/DDBJ databases">
        <authorList>
            <person name="Lesea H.P."/>
            <person name="Kuehl J.V."/>
            <person name="Chandonia J.-M."/>
        </authorList>
    </citation>
    <scope>NUCLEOTIDE SEQUENCE</scope>
    <source>
        <strain evidence="3">FW102-FHT14D07</strain>
    </source>
</reference>
<dbReference type="EMBL" id="CP170721">
    <property type="protein sequence ID" value="XIA18960.1"/>
    <property type="molecule type" value="Genomic_DNA"/>
</dbReference>
<name>A0AB74UX80_9GAMM</name>
<sequence length="192" mass="20178">MTTLALHLPQYRRRQGFGLLEVILVFALVIGAAAVVFAVFQSANASSEGSTVNDEISTVVASLRTSPWGMAHNYASMPTDALVTAHLAPPSMIQNGEAVTPYGPILVAPWYNDARQFDINFNHIPDMGGECSKVVASFGAMGFDDILVAGSGPSDTGGSVYTNGKLDMSKVAHWCSGLNTSDASVGMDLVGH</sequence>
<keyword evidence="1" id="KW-0812">Transmembrane</keyword>
<evidence type="ECO:0000313" key="3">
    <source>
        <dbReference type="EMBL" id="XIA18960.1"/>
    </source>
</evidence>
<evidence type="ECO:0000256" key="1">
    <source>
        <dbReference type="SAM" id="Phobius"/>
    </source>
</evidence>
<dbReference type="Gene3D" id="3.30.1690.10">
    <property type="entry name" value="TcpA-like pilin"/>
    <property type="match status" value="1"/>
</dbReference>
<protein>
    <submittedName>
        <fullName evidence="3">Type II secretion system protein</fullName>
    </submittedName>
</protein>
<evidence type="ECO:0000259" key="2">
    <source>
        <dbReference type="Pfam" id="PF08805"/>
    </source>
</evidence>
<dbReference type="AlphaFoldDB" id="A0AB74UX80"/>